<dbReference type="EMBL" id="JAKROA010000005">
    <property type="protein sequence ID" value="KAL5106595.1"/>
    <property type="molecule type" value="Genomic_DNA"/>
</dbReference>
<gene>
    <name evidence="1" type="ORF">TcWFU_001540</name>
</gene>
<keyword evidence="2" id="KW-1185">Reference proteome</keyword>
<comment type="caution">
    <text evidence="1">The sequence shown here is derived from an EMBL/GenBank/DDBJ whole genome shotgun (WGS) entry which is preliminary data.</text>
</comment>
<protein>
    <recommendedName>
        <fullName evidence="3">TLDc domain-containing protein</fullName>
    </recommendedName>
</protein>
<dbReference type="Proteomes" id="UP001651158">
    <property type="component" value="Unassembled WGS sequence"/>
</dbReference>
<sequence>MAFNCPPYLTTFSGRVFLCVQLICRLRTWVATQSWGPTPVAFVPPALSQITWPSSCPRSCINGALLSYLDYAKFKHGTRLRLVEETRGLDPSTPLVALTRISRHRNAANAWDCIFPWTRPNKQHVDCLSLATDASLSAVFIGGNKQQGFFSEAQGLRVLTGDF</sequence>
<organism evidence="1 2">
    <name type="scientific">Taenia crassiceps</name>
    <dbReference type="NCBI Taxonomy" id="6207"/>
    <lineage>
        <taxon>Eukaryota</taxon>
        <taxon>Metazoa</taxon>
        <taxon>Spiralia</taxon>
        <taxon>Lophotrochozoa</taxon>
        <taxon>Platyhelminthes</taxon>
        <taxon>Cestoda</taxon>
        <taxon>Eucestoda</taxon>
        <taxon>Cyclophyllidea</taxon>
        <taxon>Taeniidae</taxon>
        <taxon>Taenia</taxon>
    </lineage>
</organism>
<proteinExistence type="predicted"/>
<evidence type="ECO:0000313" key="2">
    <source>
        <dbReference type="Proteomes" id="UP001651158"/>
    </source>
</evidence>
<evidence type="ECO:0008006" key="3">
    <source>
        <dbReference type="Google" id="ProtNLM"/>
    </source>
</evidence>
<reference evidence="1 2" key="1">
    <citation type="journal article" date="2022" name="Front. Cell. Infect. Microbiol.">
        <title>The Genomes of Two Strains of Taenia crassiceps the Animal Model for the Study of Human Cysticercosis.</title>
        <authorList>
            <person name="Bobes R.J."/>
            <person name="Estrada K."/>
            <person name="Rios-Valencia D.G."/>
            <person name="Calderon-Gallegos A."/>
            <person name="de la Torre P."/>
            <person name="Carrero J.C."/>
            <person name="Sanchez-Flores A."/>
            <person name="Laclette J.P."/>
        </authorList>
    </citation>
    <scope>NUCLEOTIDE SEQUENCE [LARGE SCALE GENOMIC DNA]</scope>
    <source>
        <strain evidence="1">WFUcys</strain>
    </source>
</reference>
<evidence type="ECO:0000313" key="1">
    <source>
        <dbReference type="EMBL" id="KAL5106595.1"/>
    </source>
</evidence>
<name>A0ABR4QAD5_9CEST</name>
<accession>A0ABR4QAD5</accession>